<keyword evidence="2 4" id="KW-0472">Membrane</keyword>
<proteinExistence type="predicted"/>
<feature type="signal peptide" evidence="6">
    <location>
        <begin position="1"/>
        <end position="20"/>
    </location>
</feature>
<evidence type="ECO:0000256" key="1">
    <source>
        <dbReference type="ARBA" id="ARBA00004442"/>
    </source>
</evidence>
<dbReference type="Pfam" id="PF00691">
    <property type="entry name" value="OmpA"/>
    <property type="match status" value="1"/>
</dbReference>
<organism evidence="8 9">
    <name type="scientific">Chryseobacterium tructae</name>
    <dbReference type="NCBI Taxonomy" id="1037380"/>
    <lineage>
        <taxon>Bacteria</taxon>
        <taxon>Pseudomonadati</taxon>
        <taxon>Bacteroidota</taxon>
        <taxon>Flavobacteriia</taxon>
        <taxon>Flavobacteriales</taxon>
        <taxon>Weeksellaceae</taxon>
        <taxon>Chryseobacterium group</taxon>
        <taxon>Chryseobacterium</taxon>
    </lineage>
</organism>
<feature type="compositionally biased region" description="Basic and acidic residues" evidence="5">
    <location>
        <begin position="485"/>
        <end position="494"/>
    </location>
</feature>
<comment type="caution">
    <text evidence="8">The sequence shown here is derived from an EMBL/GenBank/DDBJ whole genome shotgun (WGS) entry which is preliminary data.</text>
</comment>
<evidence type="ECO:0000256" key="6">
    <source>
        <dbReference type="SAM" id="SignalP"/>
    </source>
</evidence>
<dbReference type="SUPFAM" id="SSF103647">
    <property type="entry name" value="TSP type-3 repeat"/>
    <property type="match status" value="1"/>
</dbReference>
<feature type="chain" id="PRO_5047460218" evidence="6">
    <location>
        <begin position="21"/>
        <end position="509"/>
    </location>
</feature>
<dbReference type="Proteomes" id="UP001595735">
    <property type="component" value="Unassembled WGS sequence"/>
</dbReference>
<dbReference type="InterPro" id="IPR006664">
    <property type="entry name" value="OMP_bac"/>
</dbReference>
<feature type="compositionally biased region" description="Basic residues" evidence="5">
    <location>
        <begin position="496"/>
        <end position="509"/>
    </location>
</feature>
<dbReference type="InterPro" id="IPR036737">
    <property type="entry name" value="OmpA-like_sf"/>
</dbReference>
<dbReference type="PROSITE" id="PS51123">
    <property type="entry name" value="OMPA_2"/>
    <property type="match status" value="1"/>
</dbReference>
<keyword evidence="9" id="KW-1185">Reference proteome</keyword>
<evidence type="ECO:0000313" key="9">
    <source>
        <dbReference type="Proteomes" id="UP001595735"/>
    </source>
</evidence>
<keyword evidence="3" id="KW-0998">Cell outer membrane</keyword>
<dbReference type="SUPFAM" id="SSF103088">
    <property type="entry name" value="OmpA-like"/>
    <property type="match status" value="1"/>
</dbReference>
<dbReference type="CDD" id="cd07185">
    <property type="entry name" value="OmpA_C-like"/>
    <property type="match status" value="1"/>
</dbReference>
<feature type="domain" description="OmpA-like" evidence="7">
    <location>
        <begin position="362"/>
        <end position="479"/>
    </location>
</feature>
<dbReference type="InterPro" id="IPR050330">
    <property type="entry name" value="Bact_OuterMem_StrucFunc"/>
</dbReference>
<dbReference type="RefSeq" id="WP_378169813.1">
    <property type="nucleotide sequence ID" value="NZ_JBHRYO010000002.1"/>
</dbReference>
<evidence type="ECO:0000259" key="7">
    <source>
        <dbReference type="PROSITE" id="PS51123"/>
    </source>
</evidence>
<evidence type="ECO:0000256" key="3">
    <source>
        <dbReference type="ARBA" id="ARBA00023237"/>
    </source>
</evidence>
<keyword evidence="6" id="KW-0732">Signal</keyword>
<reference evidence="9" key="1">
    <citation type="journal article" date="2019" name="Int. J. Syst. Evol. Microbiol.">
        <title>The Global Catalogue of Microorganisms (GCM) 10K type strain sequencing project: providing services to taxonomists for standard genome sequencing and annotation.</title>
        <authorList>
            <consortium name="The Broad Institute Genomics Platform"/>
            <consortium name="The Broad Institute Genome Sequencing Center for Infectious Disease"/>
            <person name="Wu L."/>
            <person name="Ma J."/>
        </authorList>
    </citation>
    <scope>NUCLEOTIDE SEQUENCE [LARGE SCALE GENOMIC DNA]</scope>
    <source>
        <strain evidence="9">CECT 7798</strain>
    </source>
</reference>
<accession>A0ABV7XV75</accession>
<gene>
    <name evidence="8" type="ORF">ACFONJ_07395</name>
</gene>
<dbReference type="InterPro" id="IPR028974">
    <property type="entry name" value="TSP_type-3_rpt"/>
</dbReference>
<sequence length="509" mass="55728">MKLSLAIVALALTIPTVSYAQDSSAATDGKYPNTFTSGSANVSPFTNQAKRFNDWSISVGAGVPLMQSADLTSIKNGNGKNLFGYSAYVSIDKAITHAFGISLQYDRGETRQGWFNTKDAAPDAKAVAGRTQYDAISILGDINFSNLLRRVDNHSNYRWALHGYAGVGTIAYKAYQKDASGQRLMTEVKPFKLGSMFMQAGTGLKFKVNRRIDLEGRLMYVITGDDTFDGGGDPYSEVNRRSSQVSDNFFNATLGLSFKLGKHESHLMWHDPLQEIYYKLDVLANKKQDIEVCKKGDADNDGVCDDWDRQLDTPAGARVDGAGVALDTDLDGVIDLYDKCVTVPGPVENNGCPIEKKDNNKTAVEVEKTLKDIYFNFNKATIRPESNSKLDVAASIIKENGGNYLLTGHTDIKGNAAYNLKLSKERAAAVVGALENRGVNETVLKSRGVGSAEARIPASASDAERMADRKVTVRFMEGSEWNSMKKKDYEDAPVKKPVKKKVVSKKKKK</sequence>
<protein>
    <submittedName>
        <fullName evidence="8">OmpA family protein</fullName>
    </submittedName>
</protein>
<dbReference type="PRINTS" id="PR01021">
    <property type="entry name" value="OMPADOMAIN"/>
</dbReference>
<evidence type="ECO:0000256" key="5">
    <source>
        <dbReference type="SAM" id="MobiDB-lite"/>
    </source>
</evidence>
<feature type="region of interest" description="Disordered" evidence="5">
    <location>
        <begin position="485"/>
        <end position="509"/>
    </location>
</feature>
<evidence type="ECO:0000313" key="8">
    <source>
        <dbReference type="EMBL" id="MFC3755785.1"/>
    </source>
</evidence>
<evidence type="ECO:0000256" key="4">
    <source>
        <dbReference type="PROSITE-ProRule" id="PRU00473"/>
    </source>
</evidence>
<evidence type="ECO:0000256" key="2">
    <source>
        <dbReference type="ARBA" id="ARBA00023136"/>
    </source>
</evidence>
<dbReference type="EMBL" id="JBHRYO010000002">
    <property type="protein sequence ID" value="MFC3755785.1"/>
    <property type="molecule type" value="Genomic_DNA"/>
</dbReference>
<dbReference type="PANTHER" id="PTHR30329:SF21">
    <property type="entry name" value="LIPOPROTEIN YIAD-RELATED"/>
    <property type="match status" value="1"/>
</dbReference>
<comment type="subcellular location">
    <subcellularLocation>
        <location evidence="1">Cell outer membrane</location>
    </subcellularLocation>
</comment>
<name>A0ABV7XV75_9FLAO</name>
<dbReference type="PANTHER" id="PTHR30329">
    <property type="entry name" value="STATOR ELEMENT OF FLAGELLAR MOTOR COMPLEX"/>
    <property type="match status" value="1"/>
</dbReference>
<dbReference type="Gene3D" id="3.30.1330.60">
    <property type="entry name" value="OmpA-like domain"/>
    <property type="match status" value="1"/>
</dbReference>
<dbReference type="InterPro" id="IPR006665">
    <property type="entry name" value="OmpA-like"/>
</dbReference>